<dbReference type="InterPro" id="IPR000994">
    <property type="entry name" value="Pept_M24"/>
</dbReference>
<feature type="binding site" evidence="6">
    <location>
        <position position="202"/>
    </location>
    <ligand>
        <name>a divalent metal cation</name>
        <dbReference type="ChEBI" id="CHEBI:60240"/>
        <label>2</label>
        <note>catalytic</note>
    </ligand>
</feature>
<dbReference type="EMBL" id="JAEEGC010000093">
    <property type="protein sequence ID" value="MBV7274657.1"/>
    <property type="molecule type" value="Genomic_DNA"/>
</dbReference>
<dbReference type="GO" id="GO:0006508">
    <property type="term" value="P:proteolysis"/>
    <property type="evidence" value="ECO:0007669"/>
    <property type="project" value="UniProtKB-KW"/>
</dbReference>
<dbReference type="Pfam" id="PF00557">
    <property type="entry name" value="Peptidase_M24"/>
    <property type="match status" value="1"/>
</dbReference>
<dbReference type="RefSeq" id="WP_218321719.1">
    <property type="nucleotide sequence ID" value="NZ_JAEEGC010000093.1"/>
</dbReference>
<dbReference type="CDD" id="cd01086">
    <property type="entry name" value="MetAP1"/>
    <property type="match status" value="1"/>
</dbReference>
<proteinExistence type="inferred from homology"/>
<dbReference type="GO" id="GO:0004239">
    <property type="term" value="F:initiator methionyl aminopeptidase activity"/>
    <property type="evidence" value="ECO:0007669"/>
    <property type="project" value="UniProtKB-UniRule"/>
</dbReference>
<feature type="binding site" evidence="6">
    <location>
        <position position="233"/>
    </location>
    <ligand>
        <name>a divalent metal cation</name>
        <dbReference type="ChEBI" id="CHEBI:60240"/>
        <label>2</label>
        <note>catalytic</note>
    </ligand>
</feature>
<comment type="cofactor">
    <cofactor evidence="6">
        <name>Co(2+)</name>
        <dbReference type="ChEBI" id="CHEBI:48828"/>
    </cofactor>
    <cofactor evidence="6">
        <name>Zn(2+)</name>
        <dbReference type="ChEBI" id="CHEBI:29105"/>
    </cofactor>
    <cofactor evidence="6">
        <name>Mn(2+)</name>
        <dbReference type="ChEBI" id="CHEBI:29035"/>
    </cofactor>
    <cofactor evidence="6">
        <name>Fe(2+)</name>
        <dbReference type="ChEBI" id="CHEBI:29033"/>
    </cofactor>
    <text evidence="6">Binds 2 divalent metal cations per subunit. Has a high-affinity and a low affinity metal-binding site. The true nature of the physiological cofactor is under debate. The enzyme is active with cobalt, zinc, manganese or divalent iron ions. Most likely, methionine aminopeptidases function as mononuclear Fe(2+)-metalloproteases under physiological conditions, and the catalytically relevant metal-binding site has been assigned to the histidine-containing high-affinity site.</text>
</comment>
<evidence type="ECO:0000256" key="5">
    <source>
        <dbReference type="ARBA" id="ARBA00022801"/>
    </source>
</evidence>
<evidence type="ECO:0000313" key="9">
    <source>
        <dbReference type="Proteomes" id="UP000694308"/>
    </source>
</evidence>
<dbReference type="HAMAP" id="MF_01974">
    <property type="entry name" value="MetAP_1"/>
    <property type="match status" value="1"/>
</dbReference>
<evidence type="ECO:0000256" key="2">
    <source>
        <dbReference type="ARBA" id="ARBA00022438"/>
    </source>
</evidence>
<dbReference type="PROSITE" id="PS00680">
    <property type="entry name" value="MAP_1"/>
    <property type="match status" value="1"/>
</dbReference>
<dbReference type="PANTHER" id="PTHR43330:SF27">
    <property type="entry name" value="METHIONINE AMINOPEPTIDASE"/>
    <property type="match status" value="1"/>
</dbReference>
<keyword evidence="4 6" id="KW-0479">Metal-binding</keyword>
<sequence length="249" mass="27214">MIIIKTDIEIEYMRLAGKVVADTLLKLEEAVRPGISTEKLDIIAEEYILKQNAKPSFKGYCGFPGSICTSVNNEVVHGIPSKSVVLQEGDIISVDCGAILNGYQGDAARTFPVGSTSEKALKLIEVTKQSFFKGIEKAIIGNRLTDISAEIQKYVESFGYSVVRDYVGHGIGKDMHEDPEVPNYGRPGRGPKLTKGMVLAIEPMVNIGKYYVETQSNNWTVVTVDKSLSAHYENTVAILENGPEILTLA</sequence>
<accession>A0A949WWC5</accession>
<name>A0A949WWC5_9CLOT</name>
<comment type="similarity">
    <text evidence="6">Belongs to the peptidase M24A family. Methionine aminopeptidase type 1 subfamily.</text>
</comment>
<feature type="binding site" evidence="6">
    <location>
        <position position="77"/>
    </location>
    <ligand>
        <name>substrate</name>
    </ligand>
</feature>
<feature type="binding site" evidence="6">
    <location>
        <position position="176"/>
    </location>
    <ligand>
        <name>substrate</name>
    </ligand>
</feature>
<dbReference type="EC" id="3.4.11.18" evidence="6"/>
<evidence type="ECO:0000256" key="1">
    <source>
        <dbReference type="ARBA" id="ARBA00002521"/>
    </source>
</evidence>
<dbReference type="Proteomes" id="UP000694308">
    <property type="component" value="Unassembled WGS sequence"/>
</dbReference>
<evidence type="ECO:0000256" key="4">
    <source>
        <dbReference type="ARBA" id="ARBA00022723"/>
    </source>
</evidence>
<dbReference type="GO" id="GO:0005829">
    <property type="term" value="C:cytosol"/>
    <property type="evidence" value="ECO:0007669"/>
    <property type="project" value="TreeGrafter"/>
</dbReference>
<comment type="subunit">
    <text evidence="6">Monomer.</text>
</comment>
<evidence type="ECO:0000256" key="6">
    <source>
        <dbReference type="HAMAP-Rule" id="MF_01974"/>
    </source>
</evidence>
<gene>
    <name evidence="6 8" type="primary">map</name>
    <name evidence="8" type="ORF">I6U48_17320</name>
</gene>
<keyword evidence="5 6" id="KW-0378">Hydrolase</keyword>
<feature type="binding site" evidence="6">
    <location>
        <position position="106"/>
    </location>
    <ligand>
        <name>a divalent metal cation</name>
        <dbReference type="ChEBI" id="CHEBI:60240"/>
        <label>2</label>
        <note>catalytic</note>
    </ligand>
</feature>
<dbReference type="GO" id="GO:0046872">
    <property type="term" value="F:metal ion binding"/>
    <property type="evidence" value="ECO:0007669"/>
    <property type="project" value="UniProtKB-UniRule"/>
</dbReference>
<dbReference type="PANTHER" id="PTHR43330">
    <property type="entry name" value="METHIONINE AMINOPEPTIDASE"/>
    <property type="match status" value="1"/>
</dbReference>
<dbReference type="GO" id="GO:0070006">
    <property type="term" value="F:metalloaminopeptidase activity"/>
    <property type="evidence" value="ECO:0007669"/>
    <property type="project" value="UniProtKB-UniRule"/>
</dbReference>
<keyword evidence="3 6" id="KW-0645">Protease</keyword>
<evidence type="ECO:0000259" key="7">
    <source>
        <dbReference type="Pfam" id="PF00557"/>
    </source>
</evidence>
<comment type="function">
    <text evidence="1 6">Removes the N-terminal methionine from nascent proteins. The N-terminal methionine is often cleaved when the second residue in the primary sequence is small and uncharged (Met-Ala-, Cys, Gly, Pro, Ser, Thr, or Val). Requires deformylation of the N(alpha)-formylated initiator methionine before it can be hydrolyzed.</text>
</comment>
<dbReference type="InterPro" id="IPR002467">
    <property type="entry name" value="Pept_M24A_MAP1"/>
</dbReference>
<evidence type="ECO:0000256" key="3">
    <source>
        <dbReference type="ARBA" id="ARBA00022670"/>
    </source>
</evidence>
<feature type="domain" description="Peptidase M24" evidence="7">
    <location>
        <begin position="11"/>
        <end position="238"/>
    </location>
</feature>
<keyword evidence="2 6" id="KW-0031">Aminopeptidase</keyword>
<feature type="binding site" evidence="6">
    <location>
        <position position="106"/>
    </location>
    <ligand>
        <name>a divalent metal cation</name>
        <dbReference type="ChEBI" id="CHEBI:60240"/>
        <label>1</label>
    </ligand>
</feature>
<feature type="binding site" evidence="6">
    <location>
        <position position="95"/>
    </location>
    <ligand>
        <name>a divalent metal cation</name>
        <dbReference type="ChEBI" id="CHEBI:60240"/>
        <label>1</label>
    </ligand>
</feature>
<dbReference type="NCBIfam" id="TIGR00500">
    <property type="entry name" value="met_pdase_I"/>
    <property type="match status" value="1"/>
</dbReference>
<dbReference type="AlphaFoldDB" id="A0A949WWC5"/>
<comment type="catalytic activity">
    <reaction evidence="6">
        <text>Release of N-terminal amino acids, preferentially methionine, from peptides and arylamides.</text>
        <dbReference type="EC" id="3.4.11.18"/>
    </reaction>
</comment>
<organism evidence="8 9">
    <name type="scientific">Clostridium thailandense</name>
    <dbReference type="NCBI Taxonomy" id="2794346"/>
    <lineage>
        <taxon>Bacteria</taxon>
        <taxon>Bacillati</taxon>
        <taxon>Bacillota</taxon>
        <taxon>Clostridia</taxon>
        <taxon>Eubacteriales</taxon>
        <taxon>Clostridiaceae</taxon>
        <taxon>Clostridium</taxon>
    </lineage>
</organism>
<feature type="binding site" evidence="6">
    <location>
        <position position="233"/>
    </location>
    <ligand>
        <name>a divalent metal cation</name>
        <dbReference type="ChEBI" id="CHEBI:60240"/>
        <label>1</label>
    </ligand>
</feature>
<protein>
    <recommendedName>
        <fullName evidence="6">Methionine aminopeptidase</fullName>
        <shortName evidence="6">MAP</shortName>
        <shortName evidence="6">MetAP</shortName>
        <ecNumber evidence="6">3.4.11.18</ecNumber>
    </recommendedName>
    <alternativeName>
        <fullName evidence="6">Peptidase M</fullName>
    </alternativeName>
</protein>
<keyword evidence="9" id="KW-1185">Reference proteome</keyword>
<reference evidence="8" key="1">
    <citation type="submission" date="2020-12" db="EMBL/GenBank/DDBJ databases">
        <title>Clostridium thailandense sp. nov., a novel acetogenic bacterium isolated from peat land soil in Thailand.</title>
        <authorList>
            <person name="Chaikitkaew S."/>
            <person name="Birkeland N.K."/>
        </authorList>
    </citation>
    <scope>NUCLEOTIDE SEQUENCE</scope>
    <source>
        <strain evidence="8">PL3</strain>
    </source>
</reference>
<comment type="caution">
    <text evidence="8">The sequence shown here is derived from an EMBL/GenBank/DDBJ whole genome shotgun (WGS) entry which is preliminary data.</text>
</comment>
<feature type="binding site" evidence="6">
    <location>
        <position position="169"/>
    </location>
    <ligand>
        <name>a divalent metal cation</name>
        <dbReference type="ChEBI" id="CHEBI:60240"/>
        <label>2</label>
        <note>catalytic</note>
    </ligand>
</feature>
<evidence type="ECO:0000313" key="8">
    <source>
        <dbReference type="EMBL" id="MBV7274657.1"/>
    </source>
</evidence>